<name>A0ABR2DMN2_9ROSI</name>
<comment type="caution">
    <text evidence="2">The sequence shown here is derived from an EMBL/GenBank/DDBJ whole genome shotgun (WGS) entry which is preliminary data.</text>
</comment>
<feature type="chain" id="PRO_5046105946" description="Secreted protein" evidence="1">
    <location>
        <begin position="21"/>
        <end position="139"/>
    </location>
</feature>
<keyword evidence="1" id="KW-0732">Signal</keyword>
<accession>A0ABR2DMN2</accession>
<evidence type="ECO:0000313" key="2">
    <source>
        <dbReference type="EMBL" id="KAK8541684.1"/>
    </source>
</evidence>
<dbReference type="EMBL" id="JBBPBM010000024">
    <property type="protein sequence ID" value="KAK8541684.1"/>
    <property type="molecule type" value="Genomic_DNA"/>
</dbReference>
<evidence type="ECO:0000256" key="1">
    <source>
        <dbReference type="SAM" id="SignalP"/>
    </source>
</evidence>
<evidence type="ECO:0000313" key="3">
    <source>
        <dbReference type="Proteomes" id="UP001472677"/>
    </source>
</evidence>
<organism evidence="2 3">
    <name type="scientific">Hibiscus sabdariffa</name>
    <name type="common">roselle</name>
    <dbReference type="NCBI Taxonomy" id="183260"/>
    <lineage>
        <taxon>Eukaryota</taxon>
        <taxon>Viridiplantae</taxon>
        <taxon>Streptophyta</taxon>
        <taxon>Embryophyta</taxon>
        <taxon>Tracheophyta</taxon>
        <taxon>Spermatophyta</taxon>
        <taxon>Magnoliopsida</taxon>
        <taxon>eudicotyledons</taxon>
        <taxon>Gunneridae</taxon>
        <taxon>Pentapetalae</taxon>
        <taxon>rosids</taxon>
        <taxon>malvids</taxon>
        <taxon>Malvales</taxon>
        <taxon>Malvaceae</taxon>
        <taxon>Malvoideae</taxon>
        <taxon>Hibiscus</taxon>
    </lineage>
</organism>
<gene>
    <name evidence="2" type="ORF">V6N12_014311</name>
</gene>
<reference evidence="2 3" key="1">
    <citation type="journal article" date="2024" name="G3 (Bethesda)">
        <title>Genome assembly of Hibiscus sabdariffa L. provides insights into metabolisms of medicinal natural products.</title>
        <authorList>
            <person name="Kim T."/>
        </authorList>
    </citation>
    <scope>NUCLEOTIDE SEQUENCE [LARGE SCALE GENOMIC DNA]</scope>
    <source>
        <strain evidence="2">TK-2024</strain>
        <tissue evidence="2">Old leaves</tissue>
    </source>
</reference>
<protein>
    <recommendedName>
        <fullName evidence="4">Secreted protein</fullName>
    </recommendedName>
</protein>
<dbReference type="Proteomes" id="UP001472677">
    <property type="component" value="Unassembled WGS sequence"/>
</dbReference>
<evidence type="ECO:0008006" key="4">
    <source>
        <dbReference type="Google" id="ProtNLM"/>
    </source>
</evidence>
<feature type="signal peptide" evidence="1">
    <location>
        <begin position="1"/>
        <end position="20"/>
    </location>
</feature>
<sequence>MCRFLELFLVLIYDAMMTHASDLVKLGALRVQLSLKLLLLPLCQHRTGSLVDCLRKLQNRCLSSVFEVYHPLQHHFIGTMDTVQKRDGTVALPRRHGTEAVNDIGLNDLTHIDFYPSARKLSCMVEHFPFVRIRRSITF</sequence>
<proteinExistence type="predicted"/>
<keyword evidence="3" id="KW-1185">Reference proteome</keyword>